<organism evidence="1 2">
    <name type="scientific">Extremus antarcticus</name>
    <dbReference type="NCBI Taxonomy" id="702011"/>
    <lineage>
        <taxon>Eukaryota</taxon>
        <taxon>Fungi</taxon>
        <taxon>Dikarya</taxon>
        <taxon>Ascomycota</taxon>
        <taxon>Pezizomycotina</taxon>
        <taxon>Dothideomycetes</taxon>
        <taxon>Dothideomycetidae</taxon>
        <taxon>Mycosphaerellales</taxon>
        <taxon>Extremaceae</taxon>
        <taxon>Extremus</taxon>
    </lineage>
</organism>
<evidence type="ECO:0000313" key="1">
    <source>
        <dbReference type="EMBL" id="KAK3047996.1"/>
    </source>
</evidence>
<name>A0AAJ0DDW4_9PEZI</name>
<sequence length="84" mass="9795">MCYREFLHYLACGHTEGGVNDYKIVRCDREQKPFSSIVPRECLEKLAPATQRNVEGECTECAIRTHNRKLGEKEQKERNLGWHS</sequence>
<dbReference type="Proteomes" id="UP001271007">
    <property type="component" value="Unassembled WGS sequence"/>
</dbReference>
<accession>A0AAJ0DDW4</accession>
<comment type="caution">
    <text evidence="1">The sequence shown here is derived from an EMBL/GenBank/DDBJ whole genome shotgun (WGS) entry which is preliminary data.</text>
</comment>
<reference evidence="1" key="1">
    <citation type="submission" date="2023-04" db="EMBL/GenBank/DDBJ databases">
        <title>Black Yeasts Isolated from many extreme environments.</title>
        <authorList>
            <person name="Coleine C."/>
            <person name="Stajich J.E."/>
            <person name="Selbmann L."/>
        </authorList>
    </citation>
    <scope>NUCLEOTIDE SEQUENCE</scope>
    <source>
        <strain evidence="1">CCFEE 5312</strain>
    </source>
</reference>
<proteinExistence type="predicted"/>
<dbReference type="AlphaFoldDB" id="A0AAJ0DDW4"/>
<dbReference type="EMBL" id="JAWDJX010000054">
    <property type="protein sequence ID" value="KAK3047996.1"/>
    <property type="molecule type" value="Genomic_DNA"/>
</dbReference>
<evidence type="ECO:0000313" key="2">
    <source>
        <dbReference type="Proteomes" id="UP001271007"/>
    </source>
</evidence>
<protein>
    <submittedName>
        <fullName evidence="1">Uncharacterized protein</fullName>
    </submittedName>
</protein>
<keyword evidence="2" id="KW-1185">Reference proteome</keyword>
<gene>
    <name evidence="1" type="ORF">LTR09_010671</name>
</gene>